<accession>A0ABP6J517</accession>
<comment type="caution">
    <text evidence="2">The sequence shown here is derived from an EMBL/GenBank/DDBJ whole genome shotgun (WGS) entry which is preliminary data.</text>
</comment>
<dbReference type="PANTHER" id="PTHR33408">
    <property type="entry name" value="TRANSPOSASE"/>
    <property type="match status" value="1"/>
</dbReference>
<protein>
    <recommendedName>
        <fullName evidence="1">Transposase DDE domain-containing protein</fullName>
    </recommendedName>
</protein>
<organism evidence="2 3">
    <name type="scientific">Streptomyces enissocaesilis</name>
    <dbReference type="NCBI Taxonomy" id="332589"/>
    <lineage>
        <taxon>Bacteria</taxon>
        <taxon>Bacillati</taxon>
        <taxon>Actinomycetota</taxon>
        <taxon>Actinomycetes</taxon>
        <taxon>Kitasatosporales</taxon>
        <taxon>Streptomycetaceae</taxon>
        <taxon>Streptomyces</taxon>
        <taxon>Streptomyces rochei group</taxon>
    </lineage>
</organism>
<proteinExistence type="predicted"/>
<sequence>MATTDASVGDVKMTSVIHAALAERGRLPALHLVDANYIDGHNLVTARRELGIELLGPIQADTTAQAQGQYHQDAFSVDWENRTVTCPHGQTSTVWRDTTSHRGTPVVRAKFAARHCSACPAREQCTSSPHGRMITLRPREEHEAIRELRAAADTDVWKERHQARNGIEGTVSQGVRAFGLRRSRYRGREKTHLQHLFTAAAMNLTRLDAWNTGTPRAGTRTSRFEALRPVA</sequence>
<gene>
    <name evidence="2" type="ORF">GCM10010446_01680</name>
</gene>
<feature type="domain" description="Transposase DDE" evidence="1">
    <location>
        <begin position="85"/>
        <end position="207"/>
    </location>
</feature>
<keyword evidence="3" id="KW-1185">Reference proteome</keyword>
<dbReference type="Proteomes" id="UP001500403">
    <property type="component" value="Unassembled WGS sequence"/>
</dbReference>
<evidence type="ECO:0000313" key="2">
    <source>
        <dbReference type="EMBL" id="GAA2921348.1"/>
    </source>
</evidence>
<dbReference type="EMBL" id="BAAAUD010000003">
    <property type="protein sequence ID" value="GAA2921348.1"/>
    <property type="molecule type" value="Genomic_DNA"/>
</dbReference>
<reference evidence="3" key="1">
    <citation type="journal article" date="2019" name="Int. J. Syst. Evol. Microbiol.">
        <title>The Global Catalogue of Microorganisms (GCM) 10K type strain sequencing project: providing services to taxonomists for standard genome sequencing and annotation.</title>
        <authorList>
            <consortium name="The Broad Institute Genomics Platform"/>
            <consortium name="The Broad Institute Genome Sequencing Center for Infectious Disease"/>
            <person name="Wu L."/>
            <person name="Ma J."/>
        </authorList>
    </citation>
    <scope>NUCLEOTIDE SEQUENCE [LARGE SCALE GENOMIC DNA]</scope>
    <source>
        <strain evidence="3">JCM 9088</strain>
    </source>
</reference>
<evidence type="ECO:0000259" key="1">
    <source>
        <dbReference type="Pfam" id="PF13751"/>
    </source>
</evidence>
<dbReference type="InterPro" id="IPR025668">
    <property type="entry name" value="Tnp_DDE_dom"/>
</dbReference>
<dbReference type="PANTHER" id="PTHR33408:SF2">
    <property type="entry name" value="TRANSPOSASE DDE DOMAIN-CONTAINING PROTEIN"/>
    <property type="match status" value="1"/>
</dbReference>
<dbReference type="Pfam" id="PF13751">
    <property type="entry name" value="DDE_Tnp_1_6"/>
    <property type="match status" value="1"/>
</dbReference>
<name>A0ABP6J517_9ACTN</name>
<evidence type="ECO:0000313" key="3">
    <source>
        <dbReference type="Proteomes" id="UP001500403"/>
    </source>
</evidence>